<dbReference type="Gene3D" id="2.60.120.10">
    <property type="entry name" value="Jelly Rolls"/>
    <property type="match status" value="1"/>
</dbReference>
<protein>
    <submittedName>
        <fullName evidence="2">cAMP-binding protein</fullName>
    </submittedName>
</protein>
<dbReference type="InterPro" id="IPR018490">
    <property type="entry name" value="cNMP-bd_dom_sf"/>
</dbReference>
<dbReference type="Proteomes" id="UP000029647">
    <property type="component" value="Unassembled WGS sequence"/>
</dbReference>
<evidence type="ECO:0000313" key="3">
    <source>
        <dbReference type="Proteomes" id="UP000029647"/>
    </source>
</evidence>
<feature type="domain" description="Cyclic nucleotide-binding" evidence="1">
    <location>
        <begin position="28"/>
        <end position="113"/>
    </location>
</feature>
<evidence type="ECO:0000313" key="2">
    <source>
        <dbReference type="EMBL" id="GAL74586.1"/>
    </source>
</evidence>
<dbReference type="Pfam" id="PF00027">
    <property type="entry name" value="cNMP_binding"/>
    <property type="match status" value="1"/>
</dbReference>
<reference evidence="2 3" key="1">
    <citation type="journal article" date="2014" name="Genome Announc.">
        <title>Draft Genome Sequences of Marine Flavobacterium Nonlabens Strains NR17, NR24, NR27, NR32, NR33, and Ara13.</title>
        <authorList>
            <person name="Nakanishi M."/>
            <person name="Meirelles P."/>
            <person name="Suzuki R."/>
            <person name="Takatani N."/>
            <person name="Mino S."/>
            <person name="Suda W."/>
            <person name="Oshima K."/>
            <person name="Hattori M."/>
            <person name="Ohkuma M."/>
            <person name="Hosokawa M."/>
            <person name="Miyashita K."/>
            <person name="Thompson F.L."/>
            <person name="Niwa A."/>
            <person name="Sawabe T."/>
            <person name="Sawabe T."/>
        </authorList>
    </citation>
    <scope>NUCLEOTIDE SEQUENCE [LARGE SCALE GENOMIC DNA]</scope>
    <source>
        <strain evidence="3">JCM19275</strain>
    </source>
</reference>
<dbReference type="EMBL" id="BBNT01000002">
    <property type="protein sequence ID" value="GAL74586.1"/>
    <property type="molecule type" value="Genomic_DNA"/>
</dbReference>
<dbReference type="AlphaFoldDB" id="A0A090WCA6"/>
<sequence>MKDFLSKIHKVNDDILTEYLSSWEEFVVPRKTVMTAPGKTQRYLYYVLEGIQKSYYLNEDKQHIILFTYAPSFSGNPGSFVTQTPSKYFHETITESKFLRIPYEKHQQLMDRHREIETLFRKAIEYLLIGVMEKHYELMAFDMETRFKIFTKRSPHLLTLISQKDLASYLRINSTNFSKLMNTVRI</sequence>
<dbReference type="InterPro" id="IPR000595">
    <property type="entry name" value="cNMP-bd_dom"/>
</dbReference>
<dbReference type="InterPro" id="IPR014710">
    <property type="entry name" value="RmlC-like_jellyroll"/>
</dbReference>
<gene>
    <name evidence="2" type="ORF">JCM19275_3441</name>
</gene>
<accession>A0A090WCA6</accession>
<evidence type="ECO:0000259" key="1">
    <source>
        <dbReference type="Pfam" id="PF00027"/>
    </source>
</evidence>
<comment type="caution">
    <text evidence="2">The sequence shown here is derived from an EMBL/GenBank/DDBJ whole genome shotgun (WGS) entry which is preliminary data.</text>
</comment>
<organism evidence="2 3">
    <name type="scientific">Nonlabens ulvanivorans</name>
    <name type="common">Persicivirga ulvanivorans</name>
    <dbReference type="NCBI Taxonomy" id="906888"/>
    <lineage>
        <taxon>Bacteria</taxon>
        <taxon>Pseudomonadati</taxon>
        <taxon>Bacteroidota</taxon>
        <taxon>Flavobacteriia</taxon>
        <taxon>Flavobacteriales</taxon>
        <taxon>Flavobacteriaceae</taxon>
        <taxon>Nonlabens</taxon>
    </lineage>
</organism>
<dbReference type="SUPFAM" id="SSF51206">
    <property type="entry name" value="cAMP-binding domain-like"/>
    <property type="match status" value="1"/>
</dbReference>
<name>A0A090WCA6_NONUL</name>
<proteinExistence type="predicted"/>